<feature type="region of interest" description="Disordered" evidence="1">
    <location>
        <begin position="669"/>
        <end position="714"/>
    </location>
</feature>
<keyword evidence="3" id="KW-1185">Reference proteome</keyword>
<protein>
    <submittedName>
        <fullName evidence="2">Uncharacterized protein</fullName>
    </submittedName>
</protein>
<dbReference type="GeneID" id="92514241"/>
<organism evidence="2 3">
    <name type="scientific">Leishmania martiniquensis</name>
    <dbReference type="NCBI Taxonomy" id="1580590"/>
    <lineage>
        <taxon>Eukaryota</taxon>
        <taxon>Discoba</taxon>
        <taxon>Euglenozoa</taxon>
        <taxon>Kinetoplastea</taxon>
        <taxon>Metakinetoplastina</taxon>
        <taxon>Trypanosomatida</taxon>
        <taxon>Trypanosomatidae</taxon>
        <taxon>Leishmaniinae</taxon>
        <taxon>Leishmania</taxon>
    </lineage>
</organism>
<reference evidence="2 3" key="1">
    <citation type="submission" date="2021-03" db="EMBL/GenBank/DDBJ databases">
        <title>Leishmania (Mundinia) martiniquensis Genome sequencing and assembly.</title>
        <authorList>
            <person name="Almutairi H."/>
            <person name="Gatherer D."/>
        </authorList>
    </citation>
    <scope>NUCLEOTIDE SEQUENCE [LARGE SCALE GENOMIC DNA]</scope>
    <source>
        <strain evidence="2">LSCM1</strain>
    </source>
</reference>
<dbReference type="KEGG" id="lmat:92514241"/>
<gene>
    <name evidence="2" type="ORF">LSCM1_04214</name>
</gene>
<dbReference type="OrthoDB" id="267434at2759"/>
<accession>A0A836G770</accession>
<comment type="caution">
    <text evidence="2">The sequence shown here is derived from an EMBL/GenBank/DDBJ whole genome shotgun (WGS) entry which is preliminary data.</text>
</comment>
<feature type="region of interest" description="Disordered" evidence="1">
    <location>
        <begin position="414"/>
        <end position="635"/>
    </location>
</feature>
<evidence type="ECO:0000256" key="1">
    <source>
        <dbReference type="SAM" id="MobiDB-lite"/>
    </source>
</evidence>
<sequence>MSGLSNRQWRALAQAYPFYLADDAGTEDTAGDRTLDRHAGPTQSESAASSISSVAEFVQCVVPRVAKVFPEELQAYERGGEGGGAQAHPNGNDLGPASPCSVAEAVDALLVYLFGCATSALSKWPLTKQRRTFASACFAPLIAPLSCSEQQLLGLYHRKQEQYTYVLRAQQYLLAASQLAVQTLQDVSGPILADAPRGRGVSQQGVREALTLSNCAHSLFTAAPQTASWPPPPAHAAASDNGTSACAADFAPPARAPGAGRTNGCSTIPLFTRVLSSAPNASHPPEVLAAAALPVGDSGAISASPRYRTSAAPSLIVTNRCAGCQDAGGDLLLCTQCGEVRHEACGGPHPPQPHRVDGRTATVNMCKRCAKELNLSSSSSSLRSTTSSSERAELDEYFGFDDDASSLSGFIVNSSDEEEEDGLSADDDGGIDVSSAGDNGKGERRRSKGAPPPRRKGKGAVDERMRRPATTAMGVAPEVPLGSSASPTSSASSGSSSQLWSRSASLDRALTGAATRKREKRGSSKKVITRSDDEGSAGAAAPRHEGRGERQRKRRRGGIEDAEKKNSQRPRKRSGGDASAASSLVPSTPSTSSSLPTKEAFSQQQTSTRVPSSLQRQVQARRVPTPAGMKSTAHLPLDCCGADALLTQPRRTMMLEYEEELGTLGIASPSASVAPKVSPPSFSQQCQGGSANRSAGRKGAMNVASSSSSSDDSD</sequence>
<dbReference type="SUPFAM" id="SSF57903">
    <property type="entry name" value="FYVE/PHD zinc finger"/>
    <property type="match status" value="1"/>
</dbReference>
<proteinExistence type="predicted"/>
<dbReference type="AlphaFoldDB" id="A0A836G770"/>
<feature type="compositionally biased region" description="Basic residues" evidence="1">
    <location>
        <begin position="443"/>
        <end position="458"/>
    </location>
</feature>
<dbReference type="RefSeq" id="XP_067177960.1">
    <property type="nucleotide sequence ID" value="XM_067321729.1"/>
</dbReference>
<feature type="compositionally biased region" description="Polar residues" evidence="1">
    <location>
        <begin position="684"/>
        <end position="693"/>
    </location>
</feature>
<name>A0A836G770_9TRYP</name>
<dbReference type="InterPro" id="IPR011011">
    <property type="entry name" value="Znf_FYVE_PHD"/>
</dbReference>
<feature type="compositionally biased region" description="Basic and acidic residues" evidence="1">
    <location>
        <begin position="557"/>
        <end position="566"/>
    </location>
</feature>
<feature type="compositionally biased region" description="Low complexity" evidence="1">
    <location>
        <begin position="705"/>
        <end position="714"/>
    </location>
</feature>
<dbReference type="EMBL" id="JAFEUZ010000026">
    <property type="protein sequence ID" value="KAG5476502.1"/>
    <property type="molecule type" value="Genomic_DNA"/>
</dbReference>
<feature type="compositionally biased region" description="Low complexity" evidence="1">
    <location>
        <begin position="669"/>
        <end position="683"/>
    </location>
</feature>
<dbReference type="Proteomes" id="UP000673552">
    <property type="component" value="Chromosome 26"/>
</dbReference>
<feature type="compositionally biased region" description="Basic residues" evidence="1">
    <location>
        <begin position="515"/>
        <end position="528"/>
    </location>
</feature>
<feature type="compositionally biased region" description="Low complexity" evidence="1">
    <location>
        <begin position="578"/>
        <end position="597"/>
    </location>
</feature>
<feature type="compositionally biased region" description="Acidic residues" evidence="1">
    <location>
        <begin position="415"/>
        <end position="430"/>
    </location>
</feature>
<evidence type="ECO:0000313" key="2">
    <source>
        <dbReference type="EMBL" id="KAG5476502.1"/>
    </source>
</evidence>
<feature type="compositionally biased region" description="Polar residues" evidence="1">
    <location>
        <begin position="600"/>
        <end position="618"/>
    </location>
</feature>
<evidence type="ECO:0000313" key="3">
    <source>
        <dbReference type="Proteomes" id="UP000673552"/>
    </source>
</evidence>
<feature type="compositionally biased region" description="Low complexity" evidence="1">
    <location>
        <begin position="483"/>
        <end position="504"/>
    </location>
</feature>